<dbReference type="EMBL" id="UOEU01000665">
    <property type="protein sequence ID" value="VAW37427.1"/>
    <property type="molecule type" value="Genomic_DNA"/>
</dbReference>
<dbReference type="InterPro" id="IPR000086">
    <property type="entry name" value="NUDIX_hydrolase_dom"/>
</dbReference>
<keyword evidence="2" id="KW-0378">Hydrolase</keyword>
<evidence type="ECO:0000256" key="1">
    <source>
        <dbReference type="ARBA" id="ARBA00001946"/>
    </source>
</evidence>
<dbReference type="AlphaFoldDB" id="A0A3B0VGJ1"/>
<dbReference type="Pfam" id="PF00293">
    <property type="entry name" value="NUDIX"/>
    <property type="match status" value="1"/>
</dbReference>
<evidence type="ECO:0000259" key="3">
    <source>
        <dbReference type="PROSITE" id="PS51462"/>
    </source>
</evidence>
<dbReference type="Gene3D" id="3.90.79.10">
    <property type="entry name" value="Nucleoside Triphosphate Pyrophosphohydrolase"/>
    <property type="match status" value="1"/>
</dbReference>
<reference evidence="4" key="1">
    <citation type="submission" date="2018-06" db="EMBL/GenBank/DDBJ databases">
        <authorList>
            <person name="Zhirakovskaya E."/>
        </authorList>
    </citation>
    <scope>NUCLEOTIDE SEQUENCE</scope>
</reference>
<dbReference type="PROSITE" id="PS00893">
    <property type="entry name" value="NUDIX_BOX"/>
    <property type="match status" value="1"/>
</dbReference>
<dbReference type="InterPro" id="IPR020476">
    <property type="entry name" value="Nudix_hydrolase"/>
</dbReference>
<dbReference type="PROSITE" id="PS51462">
    <property type="entry name" value="NUDIX"/>
    <property type="match status" value="1"/>
</dbReference>
<sequence length="168" mass="18881">MISIGAGVVIVQDGKVLLIQREDFEIWALPGGGVDEGESLAETAVREAYEETGLEVEITHLIGIYSEIGSWSDWHIASFAAKVVGGELKSQVGEVLDLRFFPLDGLPEDMFWWHRQHIEDFQAGASGSQARRQNINSQAGAENRAELYAMRDKSGMSRREFYHWYYGK</sequence>
<organism evidence="4">
    <name type="scientific">hydrothermal vent metagenome</name>
    <dbReference type="NCBI Taxonomy" id="652676"/>
    <lineage>
        <taxon>unclassified sequences</taxon>
        <taxon>metagenomes</taxon>
        <taxon>ecological metagenomes</taxon>
    </lineage>
</organism>
<dbReference type="InterPro" id="IPR020084">
    <property type="entry name" value="NUDIX_hydrolase_CS"/>
</dbReference>
<evidence type="ECO:0000256" key="2">
    <source>
        <dbReference type="ARBA" id="ARBA00022801"/>
    </source>
</evidence>
<evidence type="ECO:0000313" key="4">
    <source>
        <dbReference type="EMBL" id="VAW37427.1"/>
    </source>
</evidence>
<dbReference type="PANTHER" id="PTHR43046">
    <property type="entry name" value="GDP-MANNOSE MANNOSYL HYDROLASE"/>
    <property type="match status" value="1"/>
</dbReference>
<dbReference type="SUPFAM" id="SSF55811">
    <property type="entry name" value="Nudix"/>
    <property type="match status" value="1"/>
</dbReference>
<name>A0A3B0VGJ1_9ZZZZ</name>
<dbReference type="InterPro" id="IPR015797">
    <property type="entry name" value="NUDIX_hydrolase-like_dom_sf"/>
</dbReference>
<dbReference type="PRINTS" id="PR00502">
    <property type="entry name" value="NUDIXFAMILY"/>
</dbReference>
<dbReference type="PANTHER" id="PTHR43046:SF2">
    <property type="entry name" value="8-OXO-DGTP DIPHOSPHATASE-RELATED"/>
    <property type="match status" value="1"/>
</dbReference>
<protein>
    <submittedName>
        <fullName evidence="4">MutT/nudix family protein</fullName>
    </submittedName>
</protein>
<accession>A0A3B0VGJ1</accession>
<gene>
    <name evidence="4" type="ORF">MNBD_CHLOROFLEXI01-3347</name>
</gene>
<feature type="domain" description="Nudix hydrolase" evidence="3">
    <location>
        <begin position="1"/>
        <end position="124"/>
    </location>
</feature>
<comment type="cofactor">
    <cofactor evidence="1">
        <name>Mg(2+)</name>
        <dbReference type="ChEBI" id="CHEBI:18420"/>
    </cofactor>
</comment>
<proteinExistence type="predicted"/>
<dbReference type="GO" id="GO:0016787">
    <property type="term" value="F:hydrolase activity"/>
    <property type="evidence" value="ECO:0007669"/>
    <property type="project" value="UniProtKB-KW"/>
</dbReference>